<comment type="caution">
    <text evidence="1">The sequence shown here is derived from an EMBL/GenBank/DDBJ whole genome shotgun (WGS) entry which is preliminary data.</text>
</comment>
<proteinExistence type="predicted"/>
<dbReference type="Proteomes" id="UP001054837">
    <property type="component" value="Unassembled WGS sequence"/>
</dbReference>
<protein>
    <submittedName>
        <fullName evidence="1">Uncharacterized protein</fullName>
    </submittedName>
</protein>
<organism evidence="1 2">
    <name type="scientific">Caerostris darwini</name>
    <dbReference type="NCBI Taxonomy" id="1538125"/>
    <lineage>
        <taxon>Eukaryota</taxon>
        <taxon>Metazoa</taxon>
        <taxon>Ecdysozoa</taxon>
        <taxon>Arthropoda</taxon>
        <taxon>Chelicerata</taxon>
        <taxon>Arachnida</taxon>
        <taxon>Araneae</taxon>
        <taxon>Araneomorphae</taxon>
        <taxon>Entelegynae</taxon>
        <taxon>Araneoidea</taxon>
        <taxon>Araneidae</taxon>
        <taxon>Caerostris</taxon>
    </lineage>
</organism>
<evidence type="ECO:0000313" key="1">
    <source>
        <dbReference type="EMBL" id="GIY74432.1"/>
    </source>
</evidence>
<gene>
    <name evidence="1" type="ORF">CDAR_502121</name>
</gene>
<sequence length="70" mass="7931">MNTCEYWFVQDGSPLHITGIVFGTINTLNGISLSRNSYALRQQRDINEGKHIKTEKTFSQETRAAVISKD</sequence>
<name>A0AAV4VVP1_9ARAC</name>
<keyword evidence="2" id="KW-1185">Reference proteome</keyword>
<evidence type="ECO:0000313" key="2">
    <source>
        <dbReference type="Proteomes" id="UP001054837"/>
    </source>
</evidence>
<accession>A0AAV4VVP1</accession>
<dbReference type="AlphaFoldDB" id="A0AAV4VVP1"/>
<dbReference type="EMBL" id="BPLQ01013753">
    <property type="protein sequence ID" value="GIY74432.1"/>
    <property type="molecule type" value="Genomic_DNA"/>
</dbReference>
<reference evidence="1 2" key="1">
    <citation type="submission" date="2021-06" db="EMBL/GenBank/DDBJ databases">
        <title>Caerostris darwini draft genome.</title>
        <authorList>
            <person name="Kono N."/>
            <person name="Arakawa K."/>
        </authorList>
    </citation>
    <scope>NUCLEOTIDE SEQUENCE [LARGE SCALE GENOMIC DNA]</scope>
</reference>